<dbReference type="EMBL" id="RBIL01000001">
    <property type="protein sequence ID" value="RKQ90243.1"/>
    <property type="molecule type" value="Genomic_DNA"/>
</dbReference>
<protein>
    <recommendedName>
        <fullName evidence="3">PKD/Chitinase domain-containing protein</fullName>
    </recommendedName>
</protein>
<gene>
    <name evidence="4" type="ORF">C8N24_0042</name>
</gene>
<dbReference type="Proteomes" id="UP000278962">
    <property type="component" value="Unassembled WGS sequence"/>
</dbReference>
<keyword evidence="5" id="KW-1185">Reference proteome</keyword>
<evidence type="ECO:0000259" key="3">
    <source>
        <dbReference type="SMART" id="SM00089"/>
    </source>
</evidence>
<dbReference type="InterPro" id="IPR013783">
    <property type="entry name" value="Ig-like_fold"/>
</dbReference>
<dbReference type="InterPro" id="IPR022409">
    <property type="entry name" value="PKD/Chitinase_dom"/>
</dbReference>
<dbReference type="RefSeq" id="WP_170178738.1">
    <property type="nucleotide sequence ID" value="NZ_RBIL01000001.1"/>
</dbReference>
<dbReference type="InterPro" id="IPR000601">
    <property type="entry name" value="PKD_dom"/>
</dbReference>
<dbReference type="Pfam" id="PF18911">
    <property type="entry name" value="PKD_4"/>
    <property type="match status" value="1"/>
</dbReference>
<reference evidence="4 5" key="1">
    <citation type="submission" date="2018-10" db="EMBL/GenBank/DDBJ databases">
        <title>Genomic Encyclopedia of Archaeal and Bacterial Type Strains, Phase II (KMG-II): from individual species to whole genera.</title>
        <authorList>
            <person name="Goeker M."/>
        </authorList>
    </citation>
    <scope>NUCLEOTIDE SEQUENCE [LARGE SCALE GENOMIC DNA]</scope>
    <source>
        <strain evidence="4 5">DSM 14954</strain>
    </source>
</reference>
<proteinExistence type="predicted"/>
<evidence type="ECO:0000313" key="4">
    <source>
        <dbReference type="EMBL" id="RKQ90243.1"/>
    </source>
</evidence>
<feature type="compositionally biased region" description="Low complexity" evidence="1">
    <location>
        <begin position="117"/>
        <end position="137"/>
    </location>
</feature>
<evidence type="ECO:0000313" key="5">
    <source>
        <dbReference type="Proteomes" id="UP000278962"/>
    </source>
</evidence>
<dbReference type="SUPFAM" id="SSF49299">
    <property type="entry name" value="PKD domain"/>
    <property type="match status" value="2"/>
</dbReference>
<feature type="domain" description="PKD/Chitinase" evidence="3">
    <location>
        <begin position="170"/>
        <end position="258"/>
    </location>
</feature>
<feature type="compositionally biased region" description="Pro residues" evidence="1">
    <location>
        <begin position="138"/>
        <end position="147"/>
    </location>
</feature>
<organism evidence="4 5">
    <name type="scientific">Solirubrobacter pauli</name>
    <dbReference type="NCBI Taxonomy" id="166793"/>
    <lineage>
        <taxon>Bacteria</taxon>
        <taxon>Bacillati</taxon>
        <taxon>Actinomycetota</taxon>
        <taxon>Thermoleophilia</taxon>
        <taxon>Solirubrobacterales</taxon>
        <taxon>Solirubrobacteraceae</taxon>
        <taxon>Solirubrobacter</taxon>
    </lineage>
</organism>
<dbReference type="Gene3D" id="2.60.40.10">
    <property type="entry name" value="Immunoglobulins"/>
    <property type="match status" value="2"/>
</dbReference>
<keyword evidence="2" id="KW-0732">Signal</keyword>
<evidence type="ECO:0000256" key="2">
    <source>
        <dbReference type="SAM" id="SignalP"/>
    </source>
</evidence>
<feature type="chain" id="PRO_5024912193" description="PKD/Chitinase domain-containing protein" evidence="2">
    <location>
        <begin position="26"/>
        <end position="970"/>
    </location>
</feature>
<accession>A0A660L8K6</accession>
<dbReference type="CDD" id="cd00146">
    <property type="entry name" value="PKD"/>
    <property type="match status" value="1"/>
</dbReference>
<feature type="region of interest" description="Disordered" evidence="1">
    <location>
        <begin position="117"/>
        <end position="149"/>
    </location>
</feature>
<feature type="signal peptide" evidence="2">
    <location>
        <begin position="1"/>
        <end position="25"/>
    </location>
</feature>
<feature type="domain" description="PKD/Chitinase" evidence="3">
    <location>
        <begin position="30"/>
        <end position="119"/>
    </location>
</feature>
<dbReference type="SMART" id="SM00089">
    <property type="entry name" value="PKD"/>
    <property type="match status" value="2"/>
</dbReference>
<sequence length="970" mass="100621">MHSTLRRLLLTTAAVTLLATPQALAQQPFKAAFTATPEQPALGQSVALAATSTGGTNAAPITHTWDLDGDGEFDDAGGTTAKTRFDTGGAHVVRVRASQPWDGAIRTSVAEKTFVLNAPTPTPTATPETTPTATPETTPTPAPPANAPPVARFDRDCTRHGQMTLCGLGNAYQGTPKTISAAPSSDPDGQIVAYEWDLDGDGTFEQSTQATPTVTHTFAPKPRRTIAPIVREWTVSVRVTDDRGAQATQGFKITVKEPKCEQEVKLGAFTATGSCLRDFGDHHRSSEPVSLNGVAIEPQGGQWVSLSKDRIASKRAIVSMNAGGTFATIVNGEFAWTPSGGKLNGFKPDPDAKVNGLRVTGVSGTPALSGSQLRAKVFVALPAQFGGATSGSPVTLGGVAKAAGADDAFSFTVPSAALGPIGLDTLVVSYDGINLWEVNARVKLPAPASVDIEGGVGIRSNGTFAYGQAEAKWTNGGLALGGPVPVFLERIKFRIEVDPPESECVPMVGVKPVPWFDFLGPRPANLPKTVDFGHPTFAMCGEVAFTAGPSVGGSAAARVTAGLGWATYADRPWVLRTFGDLELVEVKVAEVDFAVHGDGYIRATGKFRWGVDGIASISGGLSLEMLKTKFNATARVDACIELVDWCAGARAIISSRGIAACLEIDLGFGDWTPGVGYYWGKGFPRGYFDGCDIGDYRVAISRPKAAAAQFTGEARSVDLGAGLPGTSLLIQGAGAPPKVTITGPGGKAISATPGAPKTLGDGFVLIEDARTNSTQVLIAKPAAGRWTITPQLGSAAITEVLAADGLAKPEVSVQVQRPGVLTYTVKPAAGQKVTIVERGGEAGGVVGVATGEHGVLRWMPAEGAGGKRQLVALVEQDGVLREELDLGAYQAPKAKRPGKVKGLKVGRGGARWKRLPGAAAYTVSATLPGGRTVVKHVARPRLAVRGAQRVSVQAVSPSGITGPRTTARRP</sequence>
<evidence type="ECO:0000256" key="1">
    <source>
        <dbReference type="SAM" id="MobiDB-lite"/>
    </source>
</evidence>
<dbReference type="InterPro" id="IPR035986">
    <property type="entry name" value="PKD_dom_sf"/>
</dbReference>
<comment type="caution">
    <text evidence="4">The sequence shown here is derived from an EMBL/GenBank/DDBJ whole genome shotgun (WGS) entry which is preliminary data.</text>
</comment>
<name>A0A660L8K6_9ACTN</name>
<dbReference type="AlphaFoldDB" id="A0A660L8K6"/>
<dbReference type="GO" id="GO:0005975">
    <property type="term" value="P:carbohydrate metabolic process"/>
    <property type="evidence" value="ECO:0007669"/>
    <property type="project" value="UniProtKB-ARBA"/>
</dbReference>